<gene>
    <name evidence="10 14" type="primary">miaA</name>
    <name evidence="14" type="ORF">FPZ08_08920</name>
</gene>
<dbReference type="GO" id="GO:0052381">
    <property type="term" value="F:tRNA dimethylallyltransferase activity"/>
    <property type="evidence" value="ECO:0007669"/>
    <property type="project" value="UniProtKB-UniRule"/>
</dbReference>
<evidence type="ECO:0000256" key="8">
    <source>
        <dbReference type="ARBA" id="ARBA00022842"/>
    </source>
</evidence>
<feature type="site" description="Interaction with substrate tRNA" evidence="10">
    <location>
        <position position="146"/>
    </location>
</feature>
<evidence type="ECO:0000256" key="3">
    <source>
        <dbReference type="ARBA" id="ARBA00005842"/>
    </source>
</evidence>
<evidence type="ECO:0000313" key="15">
    <source>
        <dbReference type="Proteomes" id="UP000315364"/>
    </source>
</evidence>
<feature type="binding site" evidence="10">
    <location>
        <begin position="58"/>
        <end position="63"/>
    </location>
    <ligand>
        <name>substrate</name>
    </ligand>
</feature>
<evidence type="ECO:0000256" key="5">
    <source>
        <dbReference type="ARBA" id="ARBA00022694"/>
    </source>
</evidence>
<evidence type="ECO:0000256" key="13">
    <source>
        <dbReference type="RuleBase" id="RU003785"/>
    </source>
</evidence>
<keyword evidence="8 10" id="KW-0460">Magnesium</keyword>
<protein>
    <recommendedName>
        <fullName evidence="10">tRNA dimethylallyltransferase</fullName>
        <ecNumber evidence="10">2.5.1.75</ecNumber>
    </recommendedName>
    <alternativeName>
        <fullName evidence="10">Dimethylallyl diphosphate:tRNA dimethylallyltransferase</fullName>
        <shortName evidence="10">DMAPP:tRNA dimethylallyltransferase</shortName>
        <shortName evidence="10">DMATase</shortName>
    </alternativeName>
    <alternativeName>
        <fullName evidence="10">Isopentenyl-diphosphate:tRNA isopentenyltransferase</fullName>
        <shortName evidence="10">IPP transferase</shortName>
        <shortName evidence="10">IPPT</shortName>
        <shortName evidence="10">IPTase</shortName>
    </alternativeName>
</protein>
<dbReference type="EC" id="2.5.1.75" evidence="10"/>
<organism evidence="14 15">
    <name type="scientific">Devosia ginsengisoli</name>
    <dbReference type="NCBI Taxonomy" id="400770"/>
    <lineage>
        <taxon>Bacteria</taxon>
        <taxon>Pseudomonadati</taxon>
        <taxon>Pseudomonadota</taxon>
        <taxon>Alphaproteobacteria</taxon>
        <taxon>Hyphomicrobiales</taxon>
        <taxon>Devosiaceae</taxon>
        <taxon>Devosia</taxon>
    </lineage>
</organism>
<dbReference type="PANTHER" id="PTHR11088:SF60">
    <property type="entry name" value="TRNA DIMETHYLALLYLTRANSFERASE"/>
    <property type="match status" value="1"/>
</dbReference>
<dbReference type="SUPFAM" id="SSF52540">
    <property type="entry name" value="P-loop containing nucleoside triphosphate hydrolases"/>
    <property type="match status" value="2"/>
</dbReference>
<keyword evidence="6 10" id="KW-0547">Nucleotide-binding</keyword>
<comment type="caution">
    <text evidence="10">Lacks conserved residue(s) required for the propagation of feature annotation.</text>
</comment>
<dbReference type="AlphaFoldDB" id="A0A5B8LT95"/>
<evidence type="ECO:0000256" key="1">
    <source>
        <dbReference type="ARBA" id="ARBA00001946"/>
    </source>
</evidence>
<dbReference type="Gene3D" id="1.10.20.140">
    <property type="match status" value="1"/>
</dbReference>
<evidence type="ECO:0000256" key="6">
    <source>
        <dbReference type="ARBA" id="ARBA00022741"/>
    </source>
</evidence>
<dbReference type="NCBIfam" id="TIGR00174">
    <property type="entry name" value="miaA"/>
    <property type="match status" value="1"/>
</dbReference>
<evidence type="ECO:0000256" key="11">
    <source>
        <dbReference type="RuleBase" id="RU003783"/>
    </source>
</evidence>
<dbReference type="KEGG" id="dea:FPZ08_08920"/>
<dbReference type="GO" id="GO:0005524">
    <property type="term" value="F:ATP binding"/>
    <property type="evidence" value="ECO:0007669"/>
    <property type="project" value="UniProtKB-UniRule"/>
</dbReference>
<keyword evidence="7 10" id="KW-0067">ATP-binding</keyword>
<keyword evidence="5 10" id="KW-0819">tRNA processing</keyword>
<sequence>MVEPVEFAAGLLHHGGGQRRIEFGIGGIGDEAENRHEGYFSEECVTGRRRAVLIAGPTASGKSALALAMAQQQGGIVVNADAMQVYDTLAVVTARPDAADMALAEHRLYGTVPASMRFSTGQWLGAVREVIETSDPVRLLIFVGGTGLYFDALLNGFADIPEIPAALTLQVQQEIQALDGAQRLALLRREDPVAAERLRVVDPQRLTRALAVKRATGRMLSSFQGENASGLLVDFLVERLVLDPDRDVLRGRIARRFEAMFTGGAVAEVEALRALDLDPALPVMKAIGVREIGDWLDGALARDEAIARATIATQQYAKRQRTWFRNRFGDWPRRAS</sequence>
<comment type="subunit">
    <text evidence="10">Monomer.</text>
</comment>
<comment type="similarity">
    <text evidence="3 10 13">Belongs to the IPP transferase family.</text>
</comment>
<evidence type="ECO:0000256" key="12">
    <source>
        <dbReference type="RuleBase" id="RU003784"/>
    </source>
</evidence>
<proteinExistence type="inferred from homology"/>
<keyword evidence="4 10" id="KW-0808">Transferase</keyword>
<reference evidence="14 15" key="1">
    <citation type="submission" date="2019-07" db="EMBL/GenBank/DDBJ databases">
        <title>Full genome sequence of Devosia sp. Gsoil 520.</title>
        <authorList>
            <person name="Im W.-T."/>
        </authorList>
    </citation>
    <scope>NUCLEOTIDE SEQUENCE [LARGE SCALE GENOMIC DNA]</scope>
    <source>
        <strain evidence="14 15">Gsoil 520</strain>
    </source>
</reference>
<feature type="region of interest" description="Interaction with substrate tRNA" evidence="10">
    <location>
        <begin position="204"/>
        <end position="208"/>
    </location>
</feature>
<comment type="cofactor">
    <cofactor evidence="1 10">
        <name>Mg(2+)</name>
        <dbReference type="ChEBI" id="CHEBI:18420"/>
    </cofactor>
</comment>
<dbReference type="EMBL" id="CP042304">
    <property type="protein sequence ID" value="QDZ10864.1"/>
    <property type="molecule type" value="Genomic_DNA"/>
</dbReference>
<dbReference type="Pfam" id="PF01715">
    <property type="entry name" value="IPPT"/>
    <property type="match status" value="1"/>
</dbReference>
<dbReference type="PANTHER" id="PTHR11088">
    <property type="entry name" value="TRNA DIMETHYLALLYLTRANSFERASE"/>
    <property type="match status" value="1"/>
</dbReference>
<evidence type="ECO:0000256" key="10">
    <source>
        <dbReference type="HAMAP-Rule" id="MF_00185"/>
    </source>
</evidence>
<dbReference type="InterPro" id="IPR027417">
    <property type="entry name" value="P-loop_NTPase"/>
</dbReference>
<name>A0A5B8LT95_9HYPH</name>
<dbReference type="GO" id="GO:0006400">
    <property type="term" value="P:tRNA modification"/>
    <property type="evidence" value="ECO:0007669"/>
    <property type="project" value="TreeGrafter"/>
</dbReference>
<dbReference type="InterPro" id="IPR039657">
    <property type="entry name" value="Dimethylallyltransferase"/>
</dbReference>
<evidence type="ECO:0000256" key="4">
    <source>
        <dbReference type="ARBA" id="ARBA00022679"/>
    </source>
</evidence>
<dbReference type="Gene3D" id="3.40.50.300">
    <property type="entry name" value="P-loop containing nucleotide triphosphate hydrolases"/>
    <property type="match status" value="1"/>
</dbReference>
<dbReference type="OrthoDB" id="9776390at2"/>
<dbReference type="InterPro" id="IPR018022">
    <property type="entry name" value="IPT"/>
</dbReference>
<comment type="catalytic activity">
    <reaction evidence="9 10 11">
        <text>adenosine(37) in tRNA + dimethylallyl diphosphate = N(6)-dimethylallyladenosine(37) in tRNA + diphosphate</text>
        <dbReference type="Rhea" id="RHEA:26482"/>
        <dbReference type="Rhea" id="RHEA-COMP:10162"/>
        <dbReference type="Rhea" id="RHEA-COMP:10375"/>
        <dbReference type="ChEBI" id="CHEBI:33019"/>
        <dbReference type="ChEBI" id="CHEBI:57623"/>
        <dbReference type="ChEBI" id="CHEBI:74411"/>
        <dbReference type="ChEBI" id="CHEBI:74415"/>
        <dbReference type="EC" id="2.5.1.75"/>
    </reaction>
</comment>
<accession>A0A5B8LT95</accession>
<evidence type="ECO:0000313" key="14">
    <source>
        <dbReference type="EMBL" id="QDZ10864.1"/>
    </source>
</evidence>
<keyword evidence="15" id="KW-1185">Reference proteome</keyword>
<comment type="function">
    <text evidence="2 10 12">Catalyzes the transfer of a dimethylallyl group onto the adenine at position 37 in tRNAs that read codons beginning with uridine, leading to the formation of N6-(dimethylallyl)adenosine (i(6)A).</text>
</comment>
<dbReference type="Proteomes" id="UP000315364">
    <property type="component" value="Chromosome"/>
</dbReference>
<feature type="binding site" evidence="10">
    <location>
        <begin position="56"/>
        <end position="63"/>
    </location>
    <ligand>
        <name>ATP</name>
        <dbReference type="ChEBI" id="CHEBI:30616"/>
    </ligand>
</feature>
<evidence type="ECO:0000256" key="7">
    <source>
        <dbReference type="ARBA" id="ARBA00022840"/>
    </source>
</evidence>
<evidence type="ECO:0000256" key="9">
    <source>
        <dbReference type="ARBA" id="ARBA00049563"/>
    </source>
</evidence>
<evidence type="ECO:0000256" key="2">
    <source>
        <dbReference type="ARBA" id="ARBA00003213"/>
    </source>
</evidence>
<dbReference type="HAMAP" id="MF_00185">
    <property type="entry name" value="IPP_trans"/>
    <property type="match status" value="1"/>
</dbReference>